<dbReference type="AlphaFoldDB" id="A0A9N7YKI3"/>
<dbReference type="EMBL" id="CADEAL010001082">
    <property type="protein sequence ID" value="CAB1428716.1"/>
    <property type="molecule type" value="Genomic_DNA"/>
</dbReference>
<sequence length="132" mass="14226">MTLPLSPGEFQLLHLVSHITQIRGFAPSNFSWRAAAYVDSYSGASVDVVIVSTVSHGGLCVSQFPVCDVYNSYLPGRGDTMIKKVVYPGRGSAIALRLSDPCEFLKCGNLDCIICGSGGLRSRSPLIKCQRE</sequence>
<protein>
    <submittedName>
        <fullName evidence="1">Uncharacterized protein</fullName>
    </submittedName>
</protein>
<dbReference type="Proteomes" id="UP001153269">
    <property type="component" value="Unassembled WGS sequence"/>
</dbReference>
<evidence type="ECO:0000313" key="1">
    <source>
        <dbReference type="EMBL" id="CAB1428716.1"/>
    </source>
</evidence>
<name>A0A9N7YKI3_PLEPL</name>
<keyword evidence="2" id="KW-1185">Reference proteome</keyword>
<reference evidence="1" key="1">
    <citation type="submission" date="2020-03" db="EMBL/GenBank/DDBJ databases">
        <authorList>
            <person name="Weist P."/>
        </authorList>
    </citation>
    <scope>NUCLEOTIDE SEQUENCE</scope>
</reference>
<evidence type="ECO:0000313" key="2">
    <source>
        <dbReference type="Proteomes" id="UP001153269"/>
    </source>
</evidence>
<comment type="caution">
    <text evidence="1">The sequence shown here is derived from an EMBL/GenBank/DDBJ whole genome shotgun (WGS) entry which is preliminary data.</text>
</comment>
<gene>
    <name evidence="1" type="ORF">PLEPLA_LOCUS16690</name>
</gene>
<organism evidence="1 2">
    <name type="scientific">Pleuronectes platessa</name>
    <name type="common">European plaice</name>
    <dbReference type="NCBI Taxonomy" id="8262"/>
    <lineage>
        <taxon>Eukaryota</taxon>
        <taxon>Metazoa</taxon>
        <taxon>Chordata</taxon>
        <taxon>Craniata</taxon>
        <taxon>Vertebrata</taxon>
        <taxon>Euteleostomi</taxon>
        <taxon>Actinopterygii</taxon>
        <taxon>Neopterygii</taxon>
        <taxon>Teleostei</taxon>
        <taxon>Neoteleostei</taxon>
        <taxon>Acanthomorphata</taxon>
        <taxon>Carangaria</taxon>
        <taxon>Pleuronectiformes</taxon>
        <taxon>Pleuronectoidei</taxon>
        <taxon>Pleuronectidae</taxon>
        <taxon>Pleuronectes</taxon>
    </lineage>
</organism>
<accession>A0A9N7YKI3</accession>
<proteinExistence type="predicted"/>